<keyword evidence="2" id="KW-1185">Reference proteome</keyword>
<sequence>MRSQFVSSLRDPVRRYVLSKNPATFEAAVEVAVHEERNESLTVREEREGGGPQAGFGQRGAEDTQPKAVSQSDHAGIDLQSELFQALLAEEEALQSLPMMSTSQLANTNVEGVGIPLSASPLIPPCRYPLRSRGGEGEVELLKGETVAGGVASREAREKQLAVRGKNTDTRDAEKVRGLEKDSQDARPLERGPREMRDDARGRVTAGTEERHRLGAGPAAEPLRAPQAPKRCTAGHIFPVQLVLEKDEDLLGPYLHDMDVNGILASGSTPSKAPTSFHRDQTPLKCGAIVDPSLSVLTYLDLHLQRQTRLLRNGGAQLGTRWRQCVCRGYDVTPLERADRRGAHGGGGARGGGGGSFAPLCAV</sequence>
<dbReference type="Proteomes" id="UP000805193">
    <property type="component" value="Unassembled WGS sequence"/>
</dbReference>
<protein>
    <submittedName>
        <fullName evidence="1">Uncharacterized protein</fullName>
    </submittedName>
</protein>
<name>A0AC60PXR7_IXOPE</name>
<evidence type="ECO:0000313" key="1">
    <source>
        <dbReference type="EMBL" id="KAG0425178.1"/>
    </source>
</evidence>
<proteinExistence type="predicted"/>
<gene>
    <name evidence="1" type="ORF">HPB47_027644</name>
</gene>
<organism evidence="1 2">
    <name type="scientific">Ixodes persulcatus</name>
    <name type="common">Taiga tick</name>
    <dbReference type="NCBI Taxonomy" id="34615"/>
    <lineage>
        <taxon>Eukaryota</taxon>
        <taxon>Metazoa</taxon>
        <taxon>Ecdysozoa</taxon>
        <taxon>Arthropoda</taxon>
        <taxon>Chelicerata</taxon>
        <taxon>Arachnida</taxon>
        <taxon>Acari</taxon>
        <taxon>Parasitiformes</taxon>
        <taxon>Ixodida</taxon>
        <taxon>Ixodoidea</taxon>
        <taxon>Ixodidae</taxon>
        <taxon>Ixodinae</taxon>
        <taxon>Ixodes</taxon>
    </lineage>
</organism>
<comment type="caution">
    <text evidence="1">The sequence shown here is derived from an EMBL/GenBank/DDBJ whole genome shotgun (WGS) entry which is preliminary data.</text>
</comment>
<reference evidence="1 2" key="1">
    <citation type="journal article" date="2020" name="Cell">
        <title>Large-Scale Comparative Analyses of Tick Genomes Elucidate Their Genetic Diversity and Vector Capacities.</title>
        <authorList>
            <consortium name="Tick Genome and Microbiome Consortium (TIGMIC)"/>
            <person name="Jia N."/>
            <person name="Wang J."/>
            <person name="Shi W."/>
            <person name="Du L."/>
            <person name="Sun Y."/>
            <person name="Zhan W."/>
            <person name="Jiang J.F."/>
            <person name="Wang Q."/>
            <person name="Zhang B."/>
            <person name="Ji P."/>
            <person name="Bell-Sakyi L."/>
            <person name="Cui X.M."/>
            <person name="Yuan T.T."/>
            <person name="Jiang B.G."/>
            <person name="Yang W.F."/>
            <person name="Lam T.T."/>
            <person name="Chang Q.C."/>
            <person name="Ding S.J."/>
            <person name="Wang X.J."/>
            <person name="Zhu J.G."/>
            <person name="Ruan X.D."/>
            <person name="Zhao L."/>
            <person name="Wei J.T."/>
            <person name="Ye R.Z."/>
            <person name="Que T.C."/>
            <person name="Du C.H."/>
            <person name="Zhou Y.H."/>
            <person name="Cheng J.X."/>
            <person name="Dai P.F."/>
            <person name="Guo W.B."/>
            <person name="Han X.H."/>
            <person name="Huang E.J."/>
            <person name="Li L.F."/>
            <person name="Wei W."/>
            <person name="Gao Y.C."/>
            <person name="Liu J.Z."/>
            <person name="Shao H.Z."/>
            <person name="Wang X."/>
            <person name="Wang C.C."/>
            <person name="Yang T.C."/>
            <person name="Huo Q.B."/>
            <person name="Li W."/>
            <person name="Chen H.Y."/>
            <person name="Chen S.E."/>
            <person name="Zhou L.G."/>
            <person name="Ni X.B."/>
            <person name="Tian J.H."/>
            <person name="Sheng Y."/>
            <person name="Liu T."/>
            <person name="Pan Y.S."/>
            <person name="Xia L.Y."/>
            <person name="Li J."/>
            <person name="Zhao F."/>
            <person name="Cao W.C."/>
        </authorList>
    </citation>
    <scope>NUCLEOTIDE SEQUENCE [LARGE SCALE GENOMIC DNA]</scope>
    <source>
        <strain evidence="1">Iper-2018</strain>
    </source>
</reference>
<dbReference type="EMBL" id="JABSTQ010009882">
    <property type="protein sequence ID" value="KAG0425178.1"/>
    <property type="molecule type" value="Genomic_DNA"/>
</dbReference>
<evidence type="ECO:0000313" key="2">
    <source>
        <dbReference type="Proteomes" id="UP000805193"/>
    </source>
</evidence>
<accession>A0AC60PXR7</accession>